<organism evidence="1 2">
    <name type="scientific">Actinophytocola gossypii</name>
    <dbReference type="NCBI Taxonomy" id="2812003"/>
    <lineage>
        <taxon>Bacteria</taxon>
        <taxon>Bacillati</taxon>
        <taxon>Actinomycetota</taxon>
        <taxon>Actinomycetes</taxon>
        <taxon>Pseudonocardiales</taxon>
        <taxon>Pseudonocardiaceae</taxon>
    </lineage>
</organism>
<gene>
    <name evidence="1" type="ORF">JT362_03405</name>
</gene>
<dbReference type="InterPro" id="IPR015018">
    <property type="entry name" value="DUF1905"/>
</dbReference>
<protein>
    <submittedName>
        <fullName evidence="1">DUF1905 domain-containing protein</fullName>
    </submittedName>
</protein>
<sequence>MVIDFDAELWVWDARRNETWTFVRLPVAESEDIRELVGGRARGFGSVRVRVVLGGSVWTTSIFPEGASGCYVLPVKRAVRTAEDLEPGDVARVSVEVVDL</sequence>
<dbReference type="Pfam" id="PF08922">
    <property type="entry name" value="DUF1905"/>
    <property type="match status" value="1"/>
</dbReference>
<dbReference type="SUPFAM" id="SSF141694">
    <property type="entry name" value="AF2212/PG0164-like"/>
    <property type="match status" value="1"/>
</dbReference>
<dbReference type="EMBL" id="JAFFZE010000004">
    <property type="protein sequence ID" value="MCT2582171.1"/>
    <property type="molecule type" value="Genomic_DNA"/>
</dbReference>
<name>A0ABT2J2V0_9PSEU</name>
<dbReference type="InterPro" id="IPR037079">
    <property type="entry name" value="AF2212/PG0164-like_sf"/>
</dbReference>
<evidence type="ECO:0000313" key="1">
    <source>
        <dbReference type="EMBL" id="MCT2582171.1"/>
    </source>
</evidence>
<dbReference type="Proteomes" id="UP001156441">
    <property type="component" value="Unassembled WGS sequence"/>
</dbReference>
<keyword evidence="2" id="KW-1185">Reference proteome</keyword>
<comment type="caution">
    <text evidence="1">The sequence shown here is derived from an EMBL/GenBank/DDBJ whole genome shotgun (WGS) entry which is preliminary data.</text>
</comment>
<evidence type="ECO:0000313" key="2">
    <source>
        <dbReference type="Proteomes" id="UP001156441"/>
    </source>
</evidence>
<accession>A0ABT2J2V0</accession>
<dbReference type="RefSeq" id="WP_260189519.1">
    <property type="nucleotide sequence ID" value="NZ_JAFFZE010000004.1"/>
</dbReference>
<dbReference type="Gene3D" id="2.40.30.100">
    <property type="entry name" value="AF2212/PG0164-like"/>
    <property type="match status" value="1"/>
</dbReference>
<proteinExistence type="predicted"/>
<reference evidence="1 2" key="1">
    <citation type="submission" date="2021-02" db="EMBL/GenBank/DDBJ databases">
        <title>Actinophytocola xerophila sp. nov., isolated from soil of cotton cropping field.</title>
        <authorList>
            <person name="Huang R."/>
            <person name="Chen X."/>
            <person name="Ge X."/>
            <person name="Liu W."/>
        </authorList>
    </citation>
    <scope>NUCLEOTIDE SEQUENCE [LARGE SCALE GENOMIC DNA]</scope>
    <source>
        <strain evidence="1 2">S1-96</strain>
    </source>
</reference>